<organism evidence="6 7">
    <name type="scientific">Mycena metata</name>
    <dbReference type="NCBI Taxonomy" id="1033252"/>
    <lineage>
        <taxon>Eukaryota</taxon>
        <taxon>Fungi</taxon>
        <taxon>Dikarya</taxon>
        <taxon>Basidiomycota</taxon>
        <taxon>Agaricomycotina</taxon>
        <taxon>Agaricomycetes</taxon>
        <taxon>Agaricomycetidae</taxon>
        <taxon>Agaricales</taxon>
        <taxon>Marasmiineae</taxon>
        <taxon>Mycenaceae</taxon>
        <taxon>Mycena</taxon>
    </lineage>
</organism>
<dbReference type="Pfam" id="PF01753">
    <property type="entry name" value="zf-MYND"/>
    <property type="match status" value="1"/>
</dbReference>
<dbReference type="EMBL" id="JARKIB010000037">
    <property type="protein sequence ID" value="KAJ7760529.1"/>
    <property type="molecule type" value="Genomic_DNA"/>
</dbReference>
<dbReference type="SUPFAM" id="SSF144232">
    <property type="entry name" value="HIT/MYND zinc finger-like"/>
    <property type="match status" value="1"/>
</dbReference>
<evidence type="ECO:0000256" key="4">
    <source>
        <dbReference type="PROSITE-ProRule" id="PRU00134"/>
    </source>
</evidence>
<protein>
    <recommendedName>
        <fullName evidence="5">MYND-type domain-containing protein</fullName>
    </recommendedName>
</protein>
<keyword evidence="3" id="KW-0862">Zinc</keyword>
<feature type="domain" description="MYND-type" evidence="5">
    <location>
        <begin position="4"/>
        <end position="42"/>
    </location>
</feature>
<dbReference type="AlphaFoldDB" id="A0AAD7NGW7"/>
<reference evidence="6" key="1">
    <citation type="submission" date="2023-03" db="EMBL/GenBank/DDBJ databases">
        <title>Massive genome expansion in bonnet fungi (Mycena s.s.) driven by repeated elements and novel gene families across ecological guilds.</title>
        <authorList>
            <consortium name="Lawrence Berkeley National Laboratory"/>
            <person name="Harder C.B."/>
            <person name="Miyauchi S."/>
            <person name="Viragh M."/>
            <person name="Kuo A."/>
            <person name="Thoen E."/>
            <person name="Andreopoulos B."/>
            <person name="Lu D."/>
            <person name="Skrede I."/>
            <person name="Drula E."/>
            <person name="Henrissat B."/>
            <person name="Morin E."/>
            <person name="Kohler A."/>
            <person name="Barry K."/>
            <person name="LaButti K."/>
            <person name="Morin E."/>
            <person name="Salamov A."/>
            <person name="Lipzen A."/>
            <person name="Mereny Z."/>
            <person name="Hegedus B."/>
            <person name="Baldrian P."/>
            <person name="Stursova M."/>
            <person name="Weitz H."/>
            <person name="Taylor A."/>
            <person name="Grigoriev I.V."/>
            <person name="Nagy L.G."/>
            <person name="Martin F."/>
            <person name="Kauserud H."/>
        </authorList>
    </citation>
    <scope>NUCLEOTIDE SEQUENCE</scope>
    <source>
        <strain evidence="6">CBHHK182m</strain>
    </source>
</reference>
<keyword evidence="7" id="KW-1185">Reference proteome</keyword>
<dbReference type="PROSITE" id="PS01360">
    <property type="entry name" value="ZF_MYND_1"/>
    <property type="match status" value="1"/>
</dbReference>
<keyword evidence="2 4" id="KW-0863">Zinc-finger</keyword>
<comment type="caution">
    <text evidence="6">The sequence shown here is derived from an EMBL/GenBank/DDBJ whole genome shotgun (WGS) entry which is preliminary data.</text>
</comment>
<gene>
    <name evidence="6" type="ORF">B0H16DRAFT_575617</name>
</gene>
<dbReference type="Gene3D" id="6.10.140.2220">
    <property type="match status" value="1"/>
</dbReference>
<dbReference type="InterPro" id="IPR002893">
    <property type="entry name" value="Znf_MYND"/>
</dbReference>
<evidence type="ECO:0000259" key="5">
    <source>
        <dbReference type="PROSITE" id="PS50865"/>
    </source>
</evidence>
<sequence length="175" mass="19814">MGFCYNDGCLNGAEQRCSNCKIATYCSPVCQREAWSTHKRECEMNRILREHQGKEEAKPVEKPPTTHCTGCNVEYDGDEGYAALCEDCGYSACESCVSHHSRGSCYCLESNFGHRYCTMTPQWYHMSSRTGKSYVGDRHPNDPWILEGNPNSFEEKARECGNCGEKTKCLKAEYL</sequence>
<evidence type="ECO:0000256" key="1">
    <source>
        <dbReference type="ARBA" id="ARBA00022723"/>
    </source>
</evidence>
<dbReference type="PROSITE" id="PS50865">
    <property type="entry name" value="ZF_MYND_2"/>
    <property type="match status" value="1"/>
</dbReference>
<dbReference type="Proteomes" id="UP001215598">
    <property type="component" value="Unassembled WGS sequence"/>
</dbReference>
<evidence type="ECO:0000313" key="7">
    <source>
        <dbReference type="Proteomes" id="UP001215598"/>
    </source>
</evidence>
<evidence type="ECO:0000256" key="2">
    <source>
        <dbReference type="ARBA" id="ARBA00022771"/>
    </source>
</evidence>
<evidence type="ECO:0000256" key="3">
    <source>
        <dbReference type="ARBA" id="ARBA00022833"/>
    </source>
</evidence>
<dbReference type="GO" id="GO:0008270">
    <property type="term" value="F:zinc ion binding"/>
    <property type="evidence" value="ECO:0007669"/>
    <property type="project" value="UniProtKB-KW"/>
</dbReference>
<proteinExistence type="predicted"/>
<evidence type="ECO:0000313" key="6">
    <source>
        <dbReference type="EMBL" id="KAJ7760529.1"/>
    </source>
</evidence>
<accession>A0AAD7NGW7</accession>
<keyword evidence="1" id="KW-0479">Metal-binding</keyword>
<name>A0AAD7NGW7_9AGAR</name>